<dbReference type="SUPFAM" id="SSF54695">
    <property type="entry name" value="POZ domain"/>
    <property type="match status" value="1"/>
</dbReference>
<feature type="non-terminal residue" evidence="5">
    <location>
        <position position="1"/>
    </location>
</feature>
<accession>A0A9D4UD60</accession>
<dbReference type="GO" id="GO:0006511">
    <property type="term" value="P:ubiquitin-dependent protein catabolic process"/>
    <property type="evidence" value="ECO:0007669"/>
    <property type="project" value="InterPro"/>
</dbReference>
<dbReference type="InterPro" id="IPR036296">
    <property type="entry name" value="SKP1-like_dim_sf"/>
</dbReference>
<comment type="caution">
    <text evidence="5">The sequence shown here is derived from an EMBL/GenBank/DDBJ whole genome shotgun (WGS) entry which is preliminary data.</text>
</comment>
<dbReference type="InterPro" id="IPR011333">
    <property type="entry name" value="SKP1/BTB/POZ_sf"/>
</dbReference>
<dbReference type="SUPFAM" id="SSF81382">
    <property type="entry name" value="Skp1 dimerisation domain-like"/>
    <property type="match status" value="1"/>
</dbReference>
<dbReference type="Proteomes" id="UP000886520">
    <property type="component" value="Chromosome 19"/>
</dbReference>
<gene>
    <name evidence="5" type="ORF">GOP47_0020385</name>
</gene>
<dbReference type="Pfam" id="PF01466">
    <property type="entry name" value="Skp1"/>
    <property type="match status" value="1"/>
</dbReference>
<evidence type="ECO:0000256" key="1">
    <source>
        <dbReference type="ARBA" id="ARBA00004906"/>
    </source>
</evidence>
<organism evidence="5 6">
    <name type="scientific">Adiantum capillus-veneris</name>
    <name type="common">Maidenhair fern</name>
    <dbReference type="NCBI Taxonomy" id="13818"/>
    <lineage>
        <taxon>Eukaryota</taxon>
        <taxon>Viridiplantae</taxon>
        <taxon>Streptophyta</taxon>
        <taxon>Embryophyta</taxon>
        <taxon>Tracheophyta</taxon>
        <taxon>Polypodiopsida</taxon>
        <taxon>Polypodiidae</taxon>
        <taxon>Polypodiales</taxon>
        <taxon>Pteridineae</taxon>
        <taxon>Pteridaceae</taxon>
        <taxon>Vittarioideae</taxon>
        <taxon>Adiantum</taxon>
    </lineage>
</organism>
<dbReference type="InterPro" id="IPR001232">
    <property type="entry name" value="SKP1-like"/>
</dbReference>
<comment type="similarity">
    <text evidence="2">Belongs to the SKP1 family.</text>
</comment>
<dbReference type="PIRSF" id="PIRSF028729">
    <property type="entry name" value="E3_ubiquit_lig_SCF_Skp"/>
    <property type="match status" value="1"/>
</dbReference>
<reference evidence="5" key="1">
    <citation type="submission" date="2021-01" db="EMBL/GenBank/DDBJ databases">
        <title>Adiantum capillus-veneris genome.</title>
        <authorList>
            <person name="Fang Y."/>
            <person name="Liao Q."/>
        </authorList>
    </citation>
    <scope>NUCLEOTIDE SEQUENCE</scope>
    <source>
        <strain evidence="5">H3</strain>
        <tissue evidence="5">Leaf</tissue>
    </source>
</reference>
<evidence type="ECO:0000256" key="3">
    <source>
        <dbReference type="ARBA" id="ARBA00022786"/>
    </source>
</evidence>
<dbReference type="AlphaFoldDB" id="A0A9D4UD60"/>
<dbReference type="SMART" id="SM00512">
    <property type="entry name" value="Skp1"/>
    <property type="match status" value="1"/>
</dbReference>
<dbReference type="EMBL" id="JABFUD020000019">
    <property type="protein sequence ID" value="KAI5065690.1"/>
    <property type="molecule type" value="Genomic_DNA"/>
</dbReference>
<dbReference type="InterPro" id="IPR016072">
    <property type="entry name" value="Skp1_comp_dimer"/>
</dbReference>
<dbReference type="Gene3D" id="3.30.710.10">
    <property type="entry name" value="Potassium Channel Kv1.1, Chain A"/>
    <property type="match status" value="1"/>
</dbReference>
<comment type="pathway">
    <text evidence="1">Protein modification; protein ubiquitination.</text>
</comment>
<evidence type="ECO:0000256" key="2">
    <source>
        <dbReference type="ARBA" id="ARBA00009993"/>
    </source>
</evidence>
<keyword evidence="6" id="KW-1185">Reference proteome</keyword>
<feature type="domain" description="SKP1 component dimerisation" evidence="4">
    <location>
        <begin position="148"/>
        <end position="195"/>
    </location>
</feature>
<name>A0A9D4UD60_ADICA</name>
<evidence type="ECO:0000313" key="5">
    <source>
        <dbReference type="EMBL" id="KAI5065690.1"/>
    </source>
</evidence>
<dbReference type="GO" id="GO:0009867">
    <property type="term" value="P:jasmonic acid mediated signaling pathway"/>
    <property type="evidence" value="ECO:0007669"/>
    <property type="project" value="UniProtKB-ARBA"/>
</dbReference>
<dbReference type="OrthoDB" id="1983699at2759"/>
<evidence type="ECO:0000313" key="6">
    <source>
        <dbReference type="Proteomes" id="UP000886520"/>
    </source>
</evidence>
<protein>
    <recommendedName>
        <fullName evidence="4">SKP1 component dimerisation domain-containing protein</fullName>
    </recommendedName>
</protein>
<sequence length="201" mass="22006">LTYIMKMVEGHGGKHAVDVVSKTGSAAPDDRGRPQLVLQLQVCDGTVLEVEEGVALQSDTLRPLLLGDDHQPIATPRLSAVISGAGDADRTMTIPVPNISPATLAMLIHFYRHHSRPGWSDSRFLDGLGGTAALCDLAVAADYLQLASLLHLTCQTLADKLKRKSLQDIQRIFQLDQPTFTPQQEEELFRENQWAFDGNPI</sequence>
<evidence type="ECO:0000259" key="4">
    <source>
        <dbReference type="Pfam" id="PF01466"/>
    </source>
</evidence>
<keyword evidence="3" id="KW-0833">Ubl conjugation pathway</keyword>
<dbReference type="PANTHER" id="PTHR11165">
    <property type="entry name" value="SKP1"/>
    <property type="match status" value="1"/>
</dbReference>
<dbReference type="InterPro" id="IPR016897">
    <property type="entry name" value="SKP1"/>
</dbReference>
<proteinExistence type="inferred from homology"/>